<protein>
    <submittedName>
        <fullName evidence="1">Serine carboxypeptidase-like 45 isoform 2</fullName>
    </submittedName>
</protein>
<dbReference type="Gene3D" id="6.10.250.940">
    <property type="match status" value="1"/>
</dbReference>
<dbReference type="EMBL" id="JAAARO010000011">
    <property type="protein sequence ID" value="KAF5740365.1"/>
    <property type="molecule type" value="Genomic_DNA"/>
</dbReference>
<comment type="caution">
    <text evidence="1">The sequence shown here is derived from an EMBL/GenBank/DDBJ whole genome shotgun (WGS) entry which is preliminary data.</text>
</comment>
<evidence type="ECO:0000313" key="1">
    <source>
        <dbReference type="EMBL" id="KAF5740365.1"/>
    </source>
</evidence>
<proteinExistence type="predicted"/>
<sequence>MDGFVASMDFNLPLSTVLIHLLHRYIWGKIDVCVEDETVAYLNQKDVQEALLARLDGWTQIHGDNSTYAMIRGASHEAPFSQPERSLVLNNLTMNVPRE</sequence>
<evidence type="ECO:0000313" key="2">
    <source>
        <dbReference type="Proteomes" id="UP000593562"/>
    </source>
</evidence>
<keyword evidence="1" id="KW-0645">Protease</keyword>
<dbReference type="SUPFAM" id="SSF53474">
    <property type="entry name" value="alpha/beta-Hydrolases"/>
    <property type="match status" value="1"/>
</dbReference>
<dbReference type="GO" id="GO:0004180">
    <property type="term" value="F:carboxypeptidase activity"/>
    <property type="evidence" value="ECO:0007669"/>
    <property type="project" value="UniProtKB-KW"/>
</dbReference>
<reference evidence="1 2" key="1">
    <citation type="journal article" date="2020" name="Nat. Commun.">
        <title>Genome of Tripterygium wilfordii and identification of cytochrome P450 involved in triptolide biosynthesis.</title>
        <authorList>
            <person name="Tu L."/>
            <person name="Su P."/>
            <person name="Zhang Z."/>
            <person name="Gao L."/>
            <person name="Wang J."/>
            <person name="Hu T."/>
            <person name="Zhou J."/>
            <person name="Zhang Y."/>
            <person name="Zhao Y."/>
            <person name="Liu Y."/>
            <person name="Song Y."/>
            <person name="Tong Y."/>
            <person name="Lu Y."/>
            <person name="Yang J."/>
            <person name="Xu C."/>
            <person name="Jia M."/>
            <person name="Peters R.J."/>
            <person name="Huang L."/>
            <person name="Gao W."/>
        </authorList>
    </citation>
    <scope>NUCLEOTIDE SEQUENCE [LARGE SCALE GENOMIC DNA]</scope>
    <source>
        <strain evidence="2">cv. XIE 37</strain>
        <tissue evidence="1">Leaf</tissue>
    </source>
</reference>
<keyword evidence="1" id="KW-0121">Carboxypeptidase</keyword>
<accession>A0A7J7D1X7</accession>
<dbReference type="InterPro" id="IPR029058">
    <property type="entry name" value="AB_hydrolase_fold"/>
</dbReference>
<keyword evidence="1" id="KW-0378">Hydrolase</keyword>
<name>A0A7J7D1X7_TRIWF</name>
<organism evidence="1 2">
    <name type="scientific">Tripterygium wilfordii</name>
    <name type="common">Thunder God vine</name>
    <dbReference type="NCBI Taxonomy" id="458696"/>
    <lineage>
        <taxon>Eukaryota</taxon>
        <taxon>Viridiplantae</taxon>
        <taxon>Streptophyta</taxon>
        <taxon>Embryophyta</taxon>
        <taxon>Tracheophyta</taxon>
        <taxon>Spermatophyta</taxon>
        <taxon>Magnoliopsida</taxon>
        <taxon>eudicotyledons</taxon>
        <taxon>Gunneridae</taxon>
        <taxon>Pentapetalae</taxon>
        <taxon>rosids</taxon>
        <taxon>fabids</taxon>
        <taxon>Celastrales</taxon>
        <taxon>Celastraceae</taxon>
        <taxon>Tripterygium</taxon>
    </lineage>
</organism>
<dbReference type="Proteomes" id="UP000593562">
    <property type="component" value="Unassembled WGS sequence"/>
</dbReference>
<keyword evidence="2" id="KW-1185">Reference proteome</keyword>
<gene>
    <name evidence="1" type="ORF">HS088_TW11G00433</name>
</gene>
<dbReference type="InParanoid" id="A0A7J7D1X7"/>
<dbReference type="AlphaFoldDB" id="A0A7J7D1X7"/>